<dbReference type="GO" id="GO:0004222">
    <property type="term" value="F:metalloendopeptidase activity"/>
    <property type="evidence" value="ECO:0007669"/>
    <property type="project" value="InterPro"/>
</dbReference>
<dbReference type="PANTHER" id="PTHR11733">
    <property type="entry name" value="ZINC METALLOPROTEASE FAMILY M13 NEPRILYSIN-RELATED"/>
    <property type="match status" value="1"/>
</dbReference>
<comment type="caution">
    <text evidence="10">The sequence shown here is derived from an EMBL/GenBank/DDBJ whole genome shotgun (WGS) entry which is preliminary data.</text>
</comment>
<evidence type="ECO:0000256" key="3">
    <source>
        <dbReference type="ARBA" id="ARBA00022670"/>
    </source>
</evidence>
<dbReference type="SUPFAM" id="SSF55486">
    <property type="entry name" value="Metalloproteases ('zincins'), catalytic domain"/>
    <property type="match status" value="1"/>
</dbReference>
<dbReference type="InterPro" id="IPR042089">
    <property type="entry name" value="Peptidase_M13_dom_2"/>
</dbReference>
<evidence type="ECO:0000256" key="4">
    <source>
        <dbReference type="ARBA" id="ARBA00022723"/>
    </source>
</evidence>
<dbReference type="EMBL" id="JACKXE010000001">
    <property type="protein sequence ID" value="MBB6627880.1"/>
    <property type="molecule type" value="Genomic_DNA"/>
</dbReference>
<dbReference type="Proteomes" id="UP000523955">
    <property type="component" value="Unassembled WGS sequence"/>
</dbReference>
<dbReference type="Pfam" id="PF01431">
    <property type="entry name" value="Peptidase_M13"/>
    <property type="match status" value="1"/>
</dbReference>
<dbReference type="PRINTS" id="PR00786">
    <property type="entry name" value="NEPRILYSIN"/>
</dbReference>
<evidence type="ECO:0000313" key="11">
    <source>
        <dbReference type="Proteomes" id="UP000523955"/>
    </source>
</evidence>
<name>A0A7X0RGS7_9ACTN</name>
<comment type="similarity">
    <text evidence="2">Belongs to the peptidase M13 family.</text>
</comment>
<evidence type="ECO:0000259" key="9">
    <source>
        <dbReference type="Pfam" id="PF05649"/>
    </source>
</evidence>
<keyword evidence="3" id="KW-0645">Protease</keyword>
<dbReference type="InterPro" id="IPR000718">
    <property type="entry name" value="Peptidase_M13"/>
</dbReference>
<keyword evidence="4" id="KW-0479">Metal-binding</keyword>
<dbReference type="Pfam" id="PF05649">
    <property type="entry name" value="Peptidase_M13_N"/>
    <property type="match status" value="1"/>
</dbReference>
<dbReference type="InterPro" id="IPR008753">
    <property type="entry name" value="Peptidase_M13_N"/>
</dbReference>
<reference evidence="10 11" key="1">
    <citation type="submission" date="2020-08" db="EMBL/GenBank/DDBJ databases">
        <authorList>
            <person name="Seo M.-J."/>
        </authorList>
    </citation>
    <scope>NUCLEOTIDE SEQUENCE [LARGE SCALE GENOMIC DNA]</scope>
    <source>
        <strain evidence="10 11">KIGAM211</strain>
    </source>
</reference>
<evidence type="ECO:0000256" key="5">
    <source>
        <dbReference type="ARBA" id="ARBA00022801"/>
    </source>
</evidence>
<keyword evidence="5" id="KW-0378">Hydrolase</keyword>
<evidence type="ECO:0000256" key="1">
    <source>
        <dbReference type="ARBA" id="ARBA00001947"/>
    </source>
</evidence>
<dbReference type="CDD" id="cd08662">
    <property type="entry name" value="M13"/>
    <property type="match status" value="1"/>
</dbReference>
<feature type="domain" description="Peptidase M13 N-terminal" evidence="9">
    <location>
        <begin position="7"/>
        <end position="389"/>
    </location>
</feature>
<evidence type="ECO:0000256" key="7">
    <source>
        <dbReference type="ARBA" id="ARBA00023049"/>
    </source>
</evidence>
<dbReference type="GO" id="GO:0016485">
    <property type="term" value="P:protein processing"/>
    <property type="evidence" value="ECO:0007669"/>
    <property type="project" value="TreeGrafter"/>
</dbReference>
<sequence length="641" mass="71632">MNPDIRPQDDLFGHVNGRWLDEVEIPSDRSSWGPFVQLADVAEGQVRTIIEDLARTVTEGDPANIDEDARKIGDLFASFMDTETIDQRGIRPVRPLIDAVGALRDTRDLAAFLGEFERVGGHGLFGSYVDTDSRQSDRYLVHLTQGGLGLPDESYYREDKFAGQRDAYVAYLTKLLALGRHEDAPAAAATVLEIDTKLAAGHWERAETRDVQKTYNLMSADELKELCPAFDWDAYVTNLGGNAETIAQSCVRQPSFFAHLSTVIEEVPIEEWKSWMLVHVLRSAAPYLTDDFVDTNFDFYGRTLNGTPELRARWKRGVAFVEGAVGEAVGKEYVARHFPPSSKAQMDELVANLLAAYRSSISQLDWMTDETKQRAYEKLDTFLPKIGYPEKFRDYSALHVSADDLLGNVAAASAFETDRELAKIGSPVDRDEWFMLPQTVNAYYNPGTNEICFPAGILQKPFFSPDAEPAENYGGIGSVIGHEVGHGFDDQGAQYDGQGNLNDWWTADDKAAFEVKSKALIEQYDAFEPRALPGEHVNGALTVGENIGDLGGLTIGHTAYVISQGGSASVEDRQKLFMNWAYCWRTKRRAEQEQQYLTIDPHSPPEFRANIVRNLDEFHEVFETASGDGLWLDPAERVRIW</sequence>
<dbReference type="PANTHER" id="PTHR11733:SF167">
    <property type="entry name" value="FI17812P1-RELATED"/>
    <property type="match status" value="1"/>
</dbReference>
<protein>
    <submittedName>
        <fullName evidence="10">Peptidase M13</fullName>
    </submittedName>
</protein>
<dbReference type="Gene3D" id="1.10.1380.10">
    <property type="entry name" value="Neutral endopeptidase , domain2"/>
    <property type="match status" value="1"/>
</dbReference>
<gene>
    <name evidence="10" type="ORF">H5V45_11180</name>
</gene>
<feature type="domain" description="Peptidase M13 C-terminal" evidence="8">
    <location>
        <begin position="441"/>
        <end position="638"/>
    </location>
</feature>
<dbReference type="InterPro" id="IPR024079">
    <property type="entry name" value="MetalloPept_cat_dom_sf"/>
</dbReference>
<proteinExistence type="inferred from homology"/>
<keyword evidence="6" id="KW-0862">Zinc</keyword>
<dbReference type="Gene3D" id="3.40.390.10">
    <property type="entry name" value="Collagenase (Catalytic Domain)"/>
    <property type="match status" value="1"/>
</dbReference>
<evidence type="ECO:0000313" key="10">
    <source>
        <dbReference type="EMBL" id="MBB6627880.1"/>
    </source>
</evidence>
<keyword evidence="7" id="KW-0482">Metalloprotease</keyword>
<keyword evidence="11" id="KW-1185">Reference proteome</keyword>
<dbReference type="PROSITE" id="PS51885">
    <property type="entry name" value="NEPRILYSIN"/>
    <property type="match status" value="1"/>
</dbReference>
<evidence type="ECO:0000259" key="8">
    <source>
        <dbReference type="Pfam" id="PF01431"/>
    </source>
</evidence>
<evidence type="ECO:0000256" key="6">
    <source>
        <dbReference type="ARBA" id="ARBA00022833"/>
    </source>
</evidence>
<organism evidence="10 11">
    <name type="scientific">Nocardioides luti</name>
    <dbReference type="NCBI Taxonomy" id="2761101"/>
    <lineage>
        <taxon>Bacteria</taxon>
        <taxon>Bacillati</taxon>
        <taxon>Actinomycetota</taxon>
        <taxon>Actinomycetes</taxon>
        <taxon>Propionibacteriales</taxon>
        <taxon>Nocardioidaceae</taxon>
        <taxon>Nocardioides</taxon>
    </lineage>
</organism>
<dbReference type="GO" id="GO:0005886">
    <property type="term" value="C:plasma membrane"/>
    <property type="evidence" value="ECO:0007669"/>
    <property type="project" value="TreeGrafter"/>
</dbReference>
<comment type="cofactor">
    <cofactor evidence="1">
        <name>Zn(2+)</name>
        <dbReference type="ChEBI" id="CHEBI:29105"/>
    </cofactor>
</comment>
<accession>A0A7X0RGS7</accession>
<dbReference type="InterPro" id="IPR018497">
    <property type="entry name" value="Peptidase_M13_C"/>
</dbReference>
<dbReference type="GO" id="GO:0046872">
    <property type="term" value="F:metal ion binding"/>
    <property type="evidence" value="ECO:0007669"/>
    <property type="project" value="UniProtKB-KW"/>
</dbReference>
<evidence type="ECO:0000256" key="2">
    <source>
        <dbReference type="ARBA" id="ARBA00007357"/>
    </source>
</evidence>
<dbReference type="AlphaFoldDB" id="A0A7X0RGS7"/>